<name>A0A3D8QNP8_9HELO</name>
<dbReference type="Proteomes" id="UP000256645">
    <property type="component" value="Unassembled WGS sequence"/>
</dbReference>
<dbReference type="PANTHER" id="PTHR37544:SF1">
    <property type="entry name" value="PHOSPHORIBOSYLAMINOIMIDAZOLE-SUCCINOCARBOXAMIDE SYNTHASE"/>
    <property type="match status" value="1"/>
</dbReference>
<dbReference type="AlphaFoldDB" id="A0A3D8QNP8"/>
<feature type="transmembrane region" description="Helical" evidence="1">
    <location>
        <begin position="1141"/>
        <end position="1158"/>
    </location>
</feature>
<evidence type="ECO:0000313" key="2">
    <source>
        <dbReference type="EMBL" id="RDW63409.1"/>
    </source>
</evidence>
<feature type="transmembrane region" description="Helical" evidence="1">
    <location>
        <begin position="654"/>
        <end position="673"/>
    </location>
</feature>
<reference evidence="2 3" key="1">
    <citation type="journal article" date="2018" name="IMA Fungus">
        <title>IMA Genome-F 9: Draft genome sequence of Annulohypoxylon stygium, Aspergillus mulundensis, Berkeleyomyces basicola (syn. Thielaviopsis basicola), Ceratocystis smalleyi, two Cercospora beticola strains, Coleophoma cylindrospora, Fusarium fracticaudum, Phialophora cf. hyalina, and Morchella septimelata.</title>
        <authorList>
            <person name="Wingfield B.D."/>
            <person name="Bills G.F."/>
            <person name="Dong Y."/>
            <person name="Huang W."/>
            <person name="Nel W.J."/>
            <person name="Swalarsk-Parry B.S."/>
            <person name="Vaghefi N."/>
            <person name="Wilken P.M."/>
            <person name="An Z."/>
            <person name="de Beer Z.W."/>
            <person name="De Vos L."/>
            <person name="Chen L."/>
            <person name="Duong T.A."/>
            <person name="Gao Y."/>
            <person name="Hammerbacher A."/>
            <person name="Kikkert J.R."/>
            <person name="Li Y."/>
            <person name="Li H."/>
            <person name="Li K."/>
            <person name="Li Q."/>
            <person name="Liu X."/>
            <person name="Ma X."/>
            <person name="Naidoo K."/>
            <person name="Pethybridge S.J."/>
            <person name="Sun J."/>
            <person name="Steenkamp E.T."/>
            <person name="van der Nest M.A."/>
            <person name="van Wyk S."/>
            <person name="Wingfield M.J."/>
            <person name="Xiong C."/>
            <person name="Yue Q."/>
            <person name="Zhang X."/>
        </authorList>
    </citation>
    <scope>NUCLEOTIDE SEQUENCE [LARGE SCALE GENOMIC DNA]</scope>
    <source>
        <strain evidence="2 3">BP6252</strain>
    </source>
</reference>
<dbReference type="OrthoDB" id="3564620at2759"/>
<protein>
    <submittedName>
        <fullName evidence="2">Uncharacterized protein</fullName>
    </submittedName>
</protein>
<evidence type="ECO:0000256" key="1">
    <source>
        <dbReference type="SAM" id="Phobius"/>
    </source>
</evidence>
<evidence type="ECO:0000313" key="3">
    <source>
        <dbReference type="Proteomes" id="UP000256645"/>
    </source>
</evidence>
<feature type="transmembrane region" description="Helical" evidence="1">
    <location>
        <begin position="610"/>
        <end position="634"/>
    </location>
</feature>
<keyword evidence="1" id="KW-0812">Transmembrane</keyword>
<sequence length="1252" mass="138464">MRIFPKRMARKKIYWHPISLRLPFLTLFGLVVLCLLLALLLLRREAVKHRGFRLITSNHYTWTYGPTAVLTILTSLWRLVDYHCKALMPWSELANGPVDADRSLLLDHLSPFLLVTVIQAIKYKHLVVILTIFGFLLFKLITVASTGLFFPTTITVGPLDVEMTKIMRFDNISVFNHTNDPGPSPFYTAYAVMERGVLRPEGVAVNMLYEAIRPTIEMGSPNTTYRGNTSAFVPQAKCSHVQAKAVVDYSQFTKTVVYNRSPIQLSNDSVWTCPRIPTIQVDLLPVAAEICPPRQIMTVFGVQECNNTSGNGASPLLVALLDARYSQSFNVSLGNYSVGDVLAPEEWAFEIPMTQAMLCQISYEMKTVQITYNMSKASPVIEVEPLSEPSTKLNNVADDYLTGLLTYASPGMMGGARDMFGLAMNFENVEQPPVTITEMMAAHAGGDYEYLLNHPDEMLQAAEEVLTQMLLFVGKEGLLFATNNTFRGDVLLGQKTYTEKRLQIQQESLFVMLGGFSVVLLLTISVALLRPKTECSANPEAIIAVAKTLRRSSDVNQEMTRISDLSESDASADLRRHKYCTHIDGSIHQISSMESSSTKKTKNRSFWSPWMLKTPALVLTLASALLIIAVLEILQHLSDSSSGIVSLDVESFTLSLYTRFLPALVMLLLATLFNGVDFNVAVLAPFSKMYAGTASSQSLIRPLVGQLPPLALYNALRNRYWSAYLTGLATMVASVLTIVVSGLYSVEYVPSSTPSTLYPMDSWNLSYSQGLSTDNATAAVASLVESGILSYPAFTFDELVFSNLEAALPSAEGNVTAKVPGLRAELSCTELSSDIFNFTVGYVAHYEATMVSILGTVPLPENCQRGSRNGNMSYIPYANTGLLLYTATNTTYIGSYVDLHVGPFEFVRGMDYGASYPGQPDNPPECPSVLLIYGFFDGWNKTRSAMTVQSCYQRLQKIDVDVVLSGSGMTIQHAVPNESTAEYLPNGQANNYEWRLQPGLDFSFQSLNRTKIDPYLLDNDLNSAHVSNFFRGALFGRTPLALEALAAGSPDIPYTREQVFEHIQKFYRRYMAQYISANMRVPKGTKKRAINDAGGIQGSFTPDIGVPRMVQNRTPKLILQILLAVMFVCGTFACLGKNHKLVLWNPCSIAGVMVLFAGSKMCSLSFDWGNITSRSDMTNDMELRLLAGSDTRDQIAPGEPQELDLKAKFRLGWWKDVCYIGQNPQTKETGKNSGLRNGKDGERYGIDICLES</sequence>
<feature type="transmembrane region" description="Helical" evidence="1">
    <location>
        <begin position="126"/>
        <end position="150"/>
    </location>
</feature>
<gene>
    <name evidence="2" type="ORF">BP6252_10954</name>
</gene>
<dbReference type="InterPro" id="IPR021840">
    <property type="entry name" value="DUF3433"/>
</dbReference>
<feature type="transmembrane region" description="Helical" evidence="1">
    <location>
        <begin position="720"/>
        <end position="744"/>
    </location>
</feature>
<dbReference type="STRING" id="1849047.A0A3D8QNP8"/>
<keyword evidence="1" id="KW-0472">Membrane</keyword>
<proteinExistence type="predicted"/>
<accession>A0A3D8QNP8</accession>
<feature type="transmembrane region" description="Helical" evidence="1">
    <location>
        <begin position="509"/>
        <end position="529"/>
    </location>
</feature>
<comment type="caution">
    <text evidence="2">The sequence shown here is derived from an EMBL/GenBank/DDBJ whole genome shotgun (WGS) entry which is preliminary data.</text>
</comment>
<organism evidence="2 3">
    <name type="scientific">Coleophoma cylindrospora</name>
    <dbReference type="NCBI Taxonomy" id="1849047"/>
    <lineage>
        <taxon>Eukaryota</taxon>
        <taxon>Fungi</taxon>
        <taxon>Dikarya</taxon>
        <taxon>Ascomycota</taxon>
        <taxon>Pezizomycotina</taxon>
        <taxon>Leotiomycetes</taxon>
        <taxon>Helotiales</taxon>
        <taxon>Dermateaceae</taxon>
        <taxon>Coleophoma</taxon>
    </lineage>
</organism>
<keyword evidence="3" id="KW-1185">Reference proteome</keyword>
<dbReference type="Pfam" id="PF11915">
    <property type="entry name" value="DUF3433"/>
    <property type="match status" value="2"/>
</dbReference>
<feature type="transmembrane region" description="Helical" evidence="1">
    <location>
        <begin position="62"/>
        <end position="80"/>
    </location>
</feature>
<keyword evidence="1" id="KW-1133">Transmembrane helix</keyword>
<dbReference type="PANTHER" id="PTHR37544">
    <property type="entry name" value="SPRAY-RELATED"/>
    <property type="match status" value="1"/>
</dbReference>
<feature type="transmembrane region" description="Helical" evidence="1">
    <location>
        <begin position="1117"/>
        <end position="1135"/>
    </location>
</feature>
<dbReference type="EMBL" id="PDLM01000013">
    <property type="protein sequence ID" value="RDW63409.1"/>
    <property type="molecule type" value="Genomic_DNA"/>
</dbReference>